<protein>
    <submittedName>
        <fullName evidence="1">Uncharacterized protein</fullName>
    </submittedName>
</protein>
<reference evidence="1 2" key="1">
    <citation type="journal article" date="2023" name="Plants (Basel)">
        <title>Bridging the Gap: Combining Genomics and Transcriptomics Approaches to Understand Stylosanthes scabra, an Orphan Legume from the Brazilian Caatinga.</title>
        <authorList>
            <person name="Ferreira-Neto J.R.C."/>
            <person name="da Silva M.D."/>
            <person name="Binneck E."/>
            <person name="de Melo N.F."/>
            <person name="da Silva R.H."/>
            <person name="de Melo A.L.T.M."/>
            <person name="Pandolfi V."/>
            <person name="Bustamante F.O."/>
            <person name="Brasileiro-Vidal A.C."/>
            <person name="Benko-Iseppon A.M."/>
        </authorList>
    </citation>
    <scope>NUCLEOTIDE SEQUENCE [LARGE SCALE GENOMIC DNA]</scope>
    <source>
        <tissue evidence="1">Leaves</tissue>
    </source>
</reference>
<organism evidence="1 2">
    <name type="scientific">Stylosanthes scabra</name>
    <dbReference type="NCBI Taxonomy" id="79078"/>
    <lineage>
        <taxon>Eukaryota</taxon>
        <taxon>Viridiplantae</taxon>
        <taxon>Streptophyta</taxon>
        <taxon>Embryophyta</taxon>
        <taxon>Tracheophyta</taxon>
        <taxon>Spermatophyta</taxon>
        <taxon>Magnoliopsida</taxon>
        <taxon>eudicotyledons</taxon>
        <taxon>Gunneridae</taxon>
        <taxon>Pentapetalae</taxon>
        <taxon>rosids</taxon>
        <taxon>fabids</taxon>
        <taxon>Fabales</taxon>
        <taxon>Fabaceae</taxon>
        <taxon>Papilionoideae</taxon>
        <taxon>50 kb inversion clade</taxon>
        <taxon>dalbergioids sensu lato</taxon>
        <taxon>Dalbergieae</taxon>
        <taxon>Pterocarpus clade</taxon>
        <taxon>Stylosanthes</taxon>
    </lineage>
</organism>
<name>A0ABU6RBC1_9FABA</name>
<evidence type="ECO:0000313" key="2">
    <source>
        <dbReference type="Proteomes" id="UP001341840"/>
    </source>
</evidence>
<evidence type="ECO:0000313" key="1">
    <source>
        <dbReference type="EMBL" id="MED6121233.1"/>
    </source>
</evidence>
<dbReference type="EMBL" id="JASCZI010030318">
    <property type="protein sequence ID" value="MED6121233.1"/>
    <property type="molecule type" value="Genomic_DNA"/>
</dbReference>
<comment type="caution">
    <text evidence="1">The sequence shown here is derived from an EMBL/GenBank/DDBJ whole genome shotgun (WGS) entry which is preliminary data.</text>
</comment>
<proteinExistence type="predicted"/>
<gene>
    <name evidence="1" type="ORF">PIB30_028061</name>
</gene>
<sequence>MPQSKKWVSCWRYHSMREALGTSNPTRRHRPVELISHRAIGGRQPAAIPPWIVSVQGHIGSPFYRVACMASRLCFLWHNRVVVRVINCLGRRICRKCRACTNRMALVQCFFPICITGVPFNANKNVLTPWWATPCSFIDKVPIHSPTRLNPENDNYPTIPHAVCSREL</sequence>
<dbReference type="Proteomes" id="UP001341840">
    <property type="component" value="Unassembled WGS sequence"/>
</dbReference>
<accession>A0ABU6RBC1</accession>
<keyword evidence="2" id="KW-1185">Reference proteome</keyword>